<evidence type="ECO:0000313" key="1">
    <source>
        <dbReference type="EMBL" id="GBH34606.1"/>
    </source>
</evidence>
<dbReference type="GeneID" id="76209102"/>
<comment type="caution">
    <text evidence="1">The sequence shown here is derived from an EMBL/GenBank/DDBJ whole genome shotgun (WGS) entry which is preliminary data.</text>
</comment>
<organism evidence="1 2">
    <name type="scientific">Nitrosopumilus zosterae</name>
    <dbReference type="NCBI Taxonomy" id="718286"/>
    <lineage>
        <taxon>Archaea</taxon>
        <taxon>Nitrososphaerota</taxon>
        <taxon>Nitrososphaeria</taxon>
        <taxon>Nitrosopumilales</taxon>
        <taxon>Nitrosopumilaceae</taxon>
        <taxon>Nitrosopumilus</taxon>
    </lineage>
</organism>
<dbReference type="RefSeq" id="WP_225866897.1">
    <property type="nucleotide sequence ID" value="NZ_AP026695.1"/>
</dbReference>
<dbReference type="Proteomes" id="UP000245829">
    <property type="component" value="Unassembled WGS sequence"/>
</dbReference>
<dbReference type="EMBL" id="BGKI01000007">
    <property type="protein sequence ID" value="GBH34606.1"/>
    <property type="molecule type" value="Genomic_DNA"/>
</dbReference>
<dbReference type="InterPro" id="IPR035901">
    <property type="entry name" value="GIY-YIG_endonuc_sf"/>
</dbReference>
<reference evidence="1 2" key="1">
    <citation type="submission" date="2018-05" db="EMBL/GenBank/DDBJ databases">
        <title>genome sequencing of Nitrosopumilus sp. NM25.</title>
        <authorList>
            <person name="Mori K."/>
            <person name="Nakagawa T."/>
        </authorList>
    </citation>
    <scope>NUCLEOTIDE SEQUENCE [LARGE SCALE GENOMIC DNA]</scope>
    <source>
        <strain evidence="1 2">NM25</strain>
    </source>
</reference>
<gene>
    <name evidence="1" type="ORF">NZNM25_13970</name>
</gene>
<dbReference type="AlphaFoldDB" id="A0A2S2KSH7"/>
<accession>A0A2S2KSH7</accession>
<proteinExistence type="predicted"/>
<dbReference type="Gene3D" id="3.40.1440.10">
    <property type="entry name" value="GIY-YIG endonuclease"/>
    <property type="match status" value="1"/>
</dbReference>
<name>A0A2S2KSH7_9ARCH</name>
<evidence type="ECO:0000313" key="2">
    <source>
        <dbReference type="Proteomes" id="UP000245829"/>
    </source>
</evidence>
<keyword evidence="2" id="KW-1185">Reference proteome</keyword>
<protein>
    <submittedName>
        <fullName evidence="1">Uncharacterized protein</fullName>
    </submittedName>
</protein>
<sequence>MIEMLENEWSDWLDCNQQVLLEIPEKPGVYMMHAAMKILLIGGSHNMKKSISEALEQKCVSKATRVRFREEENFEEIRKELITDYKKRHEGNIPQCMN</sequence>